<accession>A0A1J4QHI5</accession>
<dbReference type="PANTHER" id="PTHR46609">
    <property type="entry name" value="EXONUCLEASE, PHAGE-TYPE/RECB, C-TERMINAL DOMAIN-CONTAINING PROTEIN"/>
    <property type="match status" value="1"/>
</dbReference>
<keyword evidence="3" id="KW-0378">Hydrolase</keyword>
<evidence type="ECO:0000256" key="1">
    <source>
        <dbReference type="SAM" id="Coils"/>
    </source>
</evidence>
<evidence type="ECO:0000313" key="4">
    <source>
        <dbReference type="Proteomes" id="UP000243073"/>
    </source>
</evidence>
<comment type="caution">
    <text evidence="3">The sequence shown here is derived from an EMBL/GenBank/DDBJ whole genome shotgun (WGS) entry which is preliminary data.</text>
</comment>
<keyword evidence="1" id="KW-0175">Coiled coil</keyword>
<organism evidence="3 4">
    <name type="scientific">Oceanisphaera psychrotolerans</name>
    <dbReference type="NCBI Taxonomy" id="1414654"/>
    <lineage>
        <taxon>Bacteria</taxon>
        <taxon>Pseudomonadati</taxon>
        <taxon>Pseudomonadota</taxon>
        <taxon>Gammaproteobacteria</taxon>
        <taxon>Aeromonadales</taxon>
        <taxon>Aeromonadaceae</taxon>
        <taxon>Oceanisphaera</taxon>
    </lineage>
</organism>
<dbReference type="RefSeq" id="WP_071472107.1">
    <property type="nucleotide sequence ID" value="NZ_MDKE01000011.1"/>
</dbReference>
<proteinExistence type="predicted"/>
<keyword evidence="3" id="KW-0540">Nuclease</keyword>
<name>A0A1J4QHI5_9GAMM</name>
<feature type="domain" description="YqaJ viral recombinase" evidence="2">
    <location>
        <begin position="21"/>
        <end position="158"/>
    </location>
</feature>
<evidence type="ECO:0000259" key="2">
    <source>
        <dbReference type="Pfam" id="PF09588"/>
    </source>
</evidence>
<dbReference type="InterPro" id="IPR011335">
    <property type="entry name" value="Restrct_endonuc-II-like"/>
</dbReference>
<dbReference type="InterPro" id="IPR019080">
    <property type="entry name" value="YqaJ_viral_recombinase"/>
</dbReference>
<dbReference type="InterPro" id="IPR011604">
    <property type="entry name" value="PDDEXK-like_dom_sf"/>
</dbReference>
<dbReference type="PANTHER" id="PTHR46609:SF6">
    <property type="entry name" value="EXONUCLEASE, PHAGE-TYPE_RECB, C-TERMINAL DOMAIN-CONTAINING PROTEIN-RELATED"/>
    <property type="match status" value="1"/>
</dbReference>
<keyword evidence="4" id="KW-1185">Reference proteome</keyword>
<dbReference type="InterPro" id="IPR051703">
    <property type="entry name" value="NF-kappa-B_Signaling_Reg"/>
</dbReference>
<evidence type="ECO:0000313" key="3">
    <source>
        <dbReference type="EMBL" id="OIN12332.1"/>
    </source>
</evidence>
<sequence length="327" mass="36841">MKTRYGNAFRLADTKTLTHEQWLKIRQSGIGSSDAAVALGLSRYKSPLSLWLEKTDRRPATDLSDNEAVFWGTTLEPVLAYVYAKRTGLKVRRVNAVLQHAEHPFMLANLDREVLGHADGVGTLEIKTAGYHSAPQWEQGIPLAYQCQVLHQLAVTGHAWADVAVLIAGQDFRIYRVNRDDDKIADLIQREAAFWQHVTEDIQPDPDGSDDAAQALQSLYPQDDSQTLDLSEAPAMNELFNHFLNARQQKEEAEAREAQLKQQLQASLGTASAAVFQEGKISWKKSRDRTMPDMEKLTTHHPEWLQHCSKTVSGTRRFMVQLQRSPS</sequence>
<dbReference type="GO" id="GO:0004519">
    <property type="term" value="F:endonuclease activity"/>
    <property type="evidence" value="ECO:0007669"/>
    <property type="project" value="UniProtKB-KW"/>
</dbReference>
<dbReference type="AlphaFoldDB" id="A0A1J4QHI5"/>
<keyword evidence="3" id="KW-0255">Endonuclease</keyword>
<dbReference type="Gene3D" id="3.90.320.10">
    <property type="match status" value="1"/>
</dbReference>
<protein>
    <submittedName>
        <fullName evidence="3">Endonuclease</fullName>
    </submittedName>
</protein>
<feature type="coiled-coil region" evidence="1">
    <location>
        <begin position="236"/>
        <end position="270"/>
    </location>
</feature>
<dbReference type="SUPFAM" id="SSF52980">
    <property type="entry name" value="Restriction endonuclease-like"/>
    <property type="match status" value="1"/>
</dbReference>
<dbReference type="InterPro" id="IPR017482">
    <property type="entry name" value="Lambda-type_endonuclease"/>
</dbReference>
<dbReference type="Proteomes" id="UP000243073">
    <property type="component" value="Unassembled WGS sequence"/>
</dbReference>
<dbReference type="OrthoDB" id="46225at2"/>
<dbReference type="Pfam" id="PF09588">
    <property type="entry name" value="YqaJ"/>
    <property type="match status" value="1"/>
</dbReference>
<reference evidence="3 4" key="1">
    <citation type="submission" date="2016-07" db="EMBL/GenBank/DDBJ databases">
        <title>Draft Genome Sequence of Oceanisphaera psychrotolerans, isolated from coastal sediment samples.</title>
        <authorList>
            <person name="Zhuo S."/>
            <person name="Ruan Z."/>
        </authorList>
    </citation>
    <scope>NUCLEOTIDE SEQUENCE [LARGE SCALE GENOMIC DNA]</scope>
    <source>
        <strain evidence="3 4">LAM-WHM-ZC</strain>
    </source>
</reference>
<dbReference type="EMBL" id="MDKE01000011">
    <property type="protein sequence ID" value="OIN12332.1"/>
    <property type="molecule type" value="Genomic_DNA"/>
</dbReference>
<dbReference type="STRING" id="1414654.BFR47_01170"/>
<dbReference type="NCBIfam" id="TIGR03033">
    <property type="entry name" value="phage_rel_nuc"/>
    <property type="match status" value="1"/>
</dbReference>
<gene>
    <name evidence="3" type="ORF">BFR47_01170</name>
</gene>